<evidence type="ECO:0000313" key="6">
    <source>
        <dbReference type="EMBL" id="EDV36719.1"/>
    </source>
</evidence>
<sequence>MLSSSPLLVLVVGFCLTAAVSADVDCSKRPPFVNPKTCCPMPEFVTAELKEKCAQYNITRPPPMDGEASGSFEGKRRHHHPHPPPCLFSCIFNETGIYVDRSLNQAKLTSYLQVVFKDSTDLQTTATEAFTTCATKVAEFEANLPARPRPSPPPGMPICPHDAGHLMGCVFRNLMKNCPASIRNDSEECNQAREFFTNCKPPRGPPPSGEEM</sequence>
<evidence type="ECO:0000256" key="3">
    <source>
        <dbReference type="ARBA" id="ARBA00022525"/>
    </source>
</evidence>
<dbReference type="FunCoup" id="B3MG24">
    <property type="interactions" value="47"/>
</dbReference>
<dbReference type="InParanoid" id="B3MG24"/>
<dbReference type="HOGENOM" id="CLU_120152_0_0_1"/>
<dbReference type="InterPro" id="IPR052295">
    <property type="entry name" value="Odorant-binding_protein"/>
</dbReference>
<dbReference type="EMBL" id="CH902619">
    <property type="protein sequence ID" value="EDV36719.1"/>
    <property type="molecule type" value="Genomic_DNA"/>
</dbReference>
<dbReference type="PANTHER" id="PTHR21066:SF15">
    <property type="entry name" value="GH25962P-RELATED"/>
    <property type="match status" value="1"/>
</dbReference>
<organism evidence="6 7">
    <name type="scientific">Drosophila ananassae</name>
    <name type="common">Fruit fly</name>
    <dbReference type="NCBI Taxonomy" id="7217"/>
    <lineage>
        <taxon>Eukaryota</taxon>
        <taxon>Metazoa</taxon>
        <taxon>Ecdysozoa</taxon>
        <taxon>Arthropoda</taxon>
        <taxon>Hexapoda</taxon>
        <taxon>Insecta</taxon>
        <taxon>Pterygota</taxon>
        <taxon>Neoptera</taxon>
        <taxon>Endopterygota</taxon>
        <taxon>Diptera</taxon>
        <taxon>Brachycera</taxon>
        <taxon>Muscomorpha</taxon>
        <taxon>Ephydroidea</taxon>
        <taxon>Drosophilidae</taxon>
        <taxon>Drosophila</taxon>
        <taxon>Sophophora</taxon>
    </lineage>
</organism>
<dbReference type="GeneID" id="6495941"/>
<feature type="domain" description="OBP47-like" evidence="5">
    <location>
        <begin position="86"/>
        <end position="195"/>
    </location>
</feature>
<dbReference type="AlphaFoldDB" id="B3MG24"/>
<dbReference type="InterPro" id="IPR054577">
    <property type="entry name" value="OBP47-like_dom"/>
</dbReference>
<evidence type="ECO:0000256" key="2">
    <source>
        <dbReference type="ARBA" id="ARBA00008098"/>
    </source>
</evidence>
<gene>
    <name evidence="6" type="primary">Dana\Obp49a</name>
    <name evidence="6" type="synonym">Dana\GF13098</name>
    <name evidence="6" type="synonym">dana_GLEANR_13113</name>
    <name evidence="6" type="synonym">DanaObp49a</name>
    <name evidence="6" type="synonym">Obp49a</name>
    <name evidence="6" type="ORF">GF13098</name>
</gene>
<keyword evidence="7" id="KW-1185">Reference proteome</keyword>
<evidence type="ECO:0000259" key="5">
    <source>
        <dbReference type="Pfam" id="PF22651"/>
    </source>
</evidence>
<dbReference type="Proteomes" id="UP000007801">
    <property type="component" value="Unassembled WGS sequence"/>
</dbReference>
<dbReference type="KEGG" id="dan:6495941"/>
<dbReference type="GO" id="GO:0005576">
    <property type="term" value="C:extracellular region"/>
    <property type="evidence" value="ECO:0007669"/>
    <property type="project" value="UniProtKB-SubCell"/>
</dbReference>
<dbReference type="OrthoDB" id="7962367at2759"/>
<name>B3MG24_DROAN</name>
<accession>B3MG24</accession>
<keyword evidence="4" id="KW-0732">Signal</keyword>
<dbReference type="Gene3D" id="1.10.238.270">
    <property type="match status" value="1"/>
</dbReference>
<proteinExistence type="inferred from homology"/>
<dbReference type="eggNOG" id="ENOG502T840">
    <property type="taxonomic scope" value="Eukaryota"/>
</dbReference>
<evidence type="ECO:0000313" key="7">
    <source>
        <dbReference type="Proteomes" id="UP000007801"/>
    </source>
</evidence>
<dbReference type="CTD" id="36399"/>
<keyword evidence="3" id="KW-0964">Secreted</keyword>
<dbReference type="PANTHER" id="PTHR21066">
    <property type="entry name" value="ODORANT-BINDING PROTEIN 59A-RELATED"/>
    <property type="match status" value="1"/>
</dbReference>
<dbReference type="SMR" id="B3MG24"/>
<dbReference type="PhylomeDB" id="B3MG24"/>
<comment type="subcellular location">
    <subcellularLocation>
        <location evidence="1">Secreted</location>
    </subcellularLocation>
</comment>
<dbReference type="OMA" id="CCPMPDF"/>
<protein>
    <submittedName>
        <fullName evidence="6">Odorant-binding protein 49a</fullName>
    </submittedName>
</protein>
<feature type="chain" id="PRO_5002792671" evidence="4">
    <location>
        <begin position="23"/>
        <end position="212"/>
    </location>
</feature>
<dbReference type="Pfam" id="PF22651">
    <property type="entry name" value="OBP47_like"/>
    <property type="match status" value="1"/>
</dbReference>
<evidence type="ECO:0000256" key="4">
    <source>
        <dbReference type="SAM" id="SignalP"/>
    </source>
</evidence>
<feature type="signal peptide" evidence="4">
    <location>
        <begin position="1"/>
        <end position="22"/>
    </location>
</feature>
<dbReference type="STRING" id="7217.B3MG24"/>
<reference evidence="6 7" key="1">
    <citation type="journal article" date="2007" name="Nature">
        <title>Evolution of genes and genomes on the Drosophila phylogeny.</title>
        <authorList>
            <consortium name="Drosophila 12 Genomes Consortium"/>
            <person name="Clark A.G."/>
            <person name="Eisen M.B."/>
            <person name="Smith D.R."/>
            <person name="Bergman C.M."/>
            <person name="Oliver B."/>
            <person name="Markow T.A."/>
            <person name="Kaufman T.C."/>
            <person name="Kellis M."/>
            <person name="Gelbart W."/>
            <person name="Iyer V.N."/>
            <person name="Pollard D.A."/>
            <person name="Sackton T.B."/>
            <person name="Larracuente A.M."/>
            <person name="Singh N.D."/>
            <person name="Abad J.P."/>
            <person name="Abt D.N."/>
            <person name="Adryan B."/>
            <person name="Aguade M."/>
            <person name="Akashi H."/>
            <person name="Anderson W.W."/>
            <person name="Aquadro C.F."/>
            <person name="Ardell D.H."/>
            <person name="Arguello R."/>
            <person name="Artieri C.G."/>
            <person name="Barbash D.A."/>
            <person name="Barker D."/>
            <person name="Barsanti P."/>
            <person name="Batterham P."/>
            <person name="Batzoglou S."/>
            <person name="Begun D."/>
            <person name="Bhutkar A."/>
            <person name="Blanco E."/>
            <person name="Bosak S.A."/>
            <person name="Bradley R.K."/>
            <person name="Brand A.D."/>
            <person name="Brent M.R."/>
            <person name="Brooks A.N."/>
            <person name="Brown R.H."/>
            <person name="Butlin R.K."/>
            <person name="Caggese C."/>
            <person name="Calvi B.R."/>
            <person name="Bernardo de Carvalho A."/>
            <person name="Caspi A."/>
            <person name="Castrezana S."/>
            <person name="Celniker S.E."/>
            <person name="Chang J.L."/>
            <person name="Chapple C."/>
            <person name="Chatterji S."/>
            <person name="Chinwalla A."/>
            <person name="Civetta A."/>
            <person name="Clifton S.W."/>
            <person name="Comeron J.M."/>
            <person name="Costello J.C."/>
            <person name="Coyne J.A."/>
            <person name="Daub J."/>
            <person name="David R.G."/>
            <person name="Delcher A.L."/>
            <person name="Delehaunty K."/>
            <person name="Do C.B."/>
            <person name="Ebling H."/>
            <person name="Edwards K."/>
            <person name="Eickbush T."/>
            <person name="Evans J.D."/>
            <person name="Filipski A."/>
            <person name="Findeiss S."/>
            <person name="Freyhult E."/>
            <person name="Fulton L."/>
            <person name="Fulton R."/>
            <person name="Garcia A.C."/>
            <person name="Gardiner A."/>
            <person name="Garfield D.A."/>
            <person name="Garvin B.E."/>
            <person name="Gibson G."/>
            <person name="Gilbert D."/>
            <person name="Gnerre S."/>
            <person name="Godfrey J."/>
            <person name="Good R."/>
            <person name="Gotea V."/>
            <person name="Gravely B."/>
            <person name="Greenberg A.J."/>
            <person name="Griffiths-Jones S."/>
            <person name="Gross S."/>
            <person name="Guigo R."/>
            <person name="Gustafson E.A."/>
            <person name="Haerty W."/>
            <person name="Hahn M.W."/>
            <person name="Halligan D.L."/>
            <person name="Halpern A.L."/>
            <person name="Halter G.M."/>
            <person name="Han M.V."/>
            <person name="Heger A."/>
            <person name="Hillier L."/>
            <person name="Hinrichs A.S."/>
            <person name="Holmes I."/>
            <person name="Hoskins R.A."/>
            <person name="Hubisz M.J."/>
            <person name="Hultmark D."/>
            <person name="Huntley M.A."/>
            <person name="Jaffe D.B."/>
            <person name="Jagadeeshan S."/>
            <person name="Jeck W.R."/>
            <person name="Johnson J."/>
            <person name="Jones C.D."/>
            <person name="Jordan W.C."/>
            <person name="Karpen G.H."/>
            <person name="Kataoka E."/>
            <person name="Keightley P.D."/>
            <person name="Kheradpour P."/>
            <person name="Kirkness E.F."/>
            <person name="Koerich L.B."/>
            <person name="Kristiansen K."/>
            <person name="Kudrna D."/>
            <person name="Kulathinal R.J."/>
            <person name="Kumar S."/>
            <person name="Kwok R."/>
            <person name="Lander E."/>
            <person name="Langley C.H."/>
            <person name="Lapoint R."/>
            <person name="Lazzaro B.P."/>
            <person name="Lee S.J."/>
            <person name="Levesque L."/>
            <person name="Li R."/>
            <person name="Lin C.F."/>
            <person name="Lin M.F."/>
            <person name="Lindblad-Toh K."/>
            <person name="Llopart A."/>
            <person name="Long M."/>
            <person name="Low L."/>
            <person name="Lozovsky E."/>
            <person name="Lu J."/>
            <person name="Luo M."/>
            <person name="Machado C.A."/>
            <person name="Makalowski W."/>
            <person name="Marzo M."/>
            <person name="Matsuda M."/>
            <person name="Matzkin L."/>
            <person name="McAllister B."/>
            <person name="McBride C.S."/>
            <person name="McKernan B."/>
            <person name="McKernan K."/>
            <person name="Mendez-Lago M."/>
            <person name="Minx P."/>
            <person name="Mollenhauer M.U."/>
            <person name="Montooth K."/>
            <person name="Mount S.M."/>
            <person name="Mu X."/>
            <person name="Myers E."/>
            <person name="Negre B."/>
            <person name="Newfeld S."/>
            <person name="Nielsen R."/>
            <person name="Noor M.A."/>
            <person name="O'Grady P."/>
            <person name="Pachter L."/>
            <person name="Papaceit M."/>
            <person name="Parisi M.J."/>
            <person name="Parisi M."/>
            <person name="Parts L."/>
            <person name="Pedersen J.S."/>
            <person name="Pesole G."/>
            <person name="Phillippy A.M."/>
            <person name="Ponting C.P."/>
            <person name="Pop M."/>
            <person name="Porcelli D."/>
            <person name="Powell J.R."/>
            <person name="Prohaska S."/>
            <person name="Pruitt K."/>
            <person name="Puig M."/>
            <person name="Quesneville H."/>
            <person name="Ram K.R."/>
            <person name="Rand D."/>
            <person name="Rasmussen M.D."/>
            <person name="Reed L.K."/>
            <person name="Reenan R."/>
            <person name="Reily A."/>
            <person name="Remington K.A."/>
            <person name="Rieger T.T."/>
            <person name="Ritchie M.G."/>
            <person name="Robin C."/>
            <person name="Rogers Y.H."/>
            <person name="Rohde C."/>
            <person name="Rozas J."/>
            <person name="Rubenfield M.J."/>
            <person name="Ruiz A."/>
            <person name="Russo S."/>
            <person name="Salzberg S.L."/>
            <person name="Sanchez-Gracia A."/>
            <person name="Saranga D.J."/>
            <person name="Sato H."/>
            <person name="Schaeffer S.W."/>
            <person name="Schatz M.C."/>
            <person name="Schlenke T."/>
            <person name="Schwartz R."/>
            <person name="Segarra C."/>
            <person name="Singh R.S."/>
            <person name="Sirot L."/>
            <person name="Sirota M."/>
            <person name="Sisneros N.B."/>
            <person name="Smith C.D."/>
            <person name="Smith T.F."/>
            <person name="Spieth J."/>
            <person name="Stage D.E."/>
            <person name="Stark A."/>
            <person name="Stephan W."/>
            <person name="Strausberg R.L."/>
            <person name="Strempel S."/>
            <person name="Sturgill D."/>
            <person name="Sutton G."/>
            <person name="Sutton G.G."/>
            <person name="Tao W."/>
            <person name="Teichmann S."/>
            <person name="Tobari Y.N."/>
            <person name="Tomimura Y."/>
            <person name="Tsolas J.M."/>
            <person name="Valente V.L."/>
            <person name="Venter E."/>
            <person name="Venter J.C."/>
            <person name="Vicario S."/>
            <person name="Vieira F.G."/>
            <person name="Vilella A.J."/>
            <person name="Villasante A."/>
            <person name="Walenz B."/>
            <person name="Wang J."/>
            <person name="Wasserman M."/>
            <person name="Watts T."/>
            <person name="Wilson D."/>
            <person name="Wilson R.K."/>
            <person name="Wing R.A."/>
            <person name="Wolfner M.F."/>
            <person name="Wong A."/>
            <person name="Wong G.K."/>
            <person name="Wu C.I."/>
            <person name="Wu G."/>
            <person name="Yamamoto D."/>
            <person name="Yang H.P."/>
            <person name="Yang S.P."/>
            <person name="Yorke J.A."/>
            <person name="Yoshida K."/>
            <person name="Zdobnov E."/>
            <person name="Zhang P."/>
            <person name="Zhang Y."/>
            <person name="Zimin A.V."/>
            <person name="Baldwin J."/>
            <person name="Abdouelleil A."/>
            <person name="Abdulkadir J."/>
            <person name="Abebe A."/>
            <person name="Abera B."/>
            <person name="Abreu J."/>
            <person name="Acer S.C."/>
            <person name="Aftuck L."/>
            <person name="Alexander A."/>
            <person name="An P."/>
            <person name="Anderson E."/>
            <person name="Anderson S."/>
            <person name="Arachi H."/>
            <person name="Azer M."/>
            <person name="Bachantsang P."/>
            <person name="Barry A."/>
            <person name="Bayul T."/>
            <person name="Berlin A."/>
            <person name="Bessette D."/>
            <person name="Bloom T."/>
            <person name="Blye J."/>
            <person name="Boguslavskiy L."/>
            <person name="Bonnet C."/>
            <person name="Boukhgalter B."/>
            <person name="Bourzgui I."/>
            <person name="Brown A."/>
            <person name="Cahill P."/>
            <person name="Channer S."/>
            <person name="Cheshatsang Y."/>
            <person name="Chuda L."/>
            <person name="Citroen M."/>
            <person name="Collymore A."/>
            <person name="Cooke P."/>
            <person name="Costello M."/>
            <person name="D'Aco K."/>
            <person name="Daza R."/>
            <person name="De Haan G."/>
            <person name="DeGray S."/>
            <person name="DeMaso C."/>
            <person name="Dhargay N."/>
            <person name="Dooley K."/>
            <person name="Dooley E."/>
            <person name="Doricent M."/>
            <person name="Dorje P."/>
            <person name="Dorjee K."/>
            <person name="Dupes A."/>
            <person name="Elong R."/>
            <person name="Falk J."/>
            <person name="Farina A."/>
            <person name="Faro S."/>
            <person name="Ferguson D."/>
            <person name="Fisher S."/>
            <person name="Foley C.D."/>
            <person name="Franke A."/>
            <person name="Friedrich D."/>
            <person name="Gadbois L."/>
            <person name="Gearin G."/>
            <person name="Gearin C.R."/>
            <person name="Giannoukos G."/>
            <person name="Goode T."/>
            <person name="Graham J."/>
            <person name="Grandbois E."/>
            <person name="Grewal S."/>
            <person name="Gyaltsen K."/>
            <person name="Hafez N."/>
            <person name="Hagos B."/>
            <person name="Hall J."/>
            <person name="Henson C."/>
            <person name="Hollinger A."/>
            <person name="Honan T."/>
            <person name="Huard M.D."/>
            <person name="Hughes L."/>
            <person name="Hurhula B."/>
            <person name="Husby M.E."/>
            <person name="Kamat A."/>
            <person name="Kanga B."/>
            <person name="Kashin S."/>
            <person name="Khazanovich D."/>
            <person name="Kisner P."/>
            <person name="Lance K."/>
            <person name="Lara M."/>
            <person name="Lee W."/>
            <person name="Lennon N."/>
            <person name="Letendre F."/>
            <person name="LeVine R."/>
            <person name="Lipovsky A."/>
            <person name="Liu X."/>
            <person name="Liu J."/>
            <person name="Liu S."/>
            <person name="Lokyitsang T."/>
            <person name="Lokyitsang Y."/>
            <person name="Lubonja R."/>
            <person name="Lui A."/>
            <person name="MacDonald P."/>
            <person name="Magnisalis V."/>
            <person name="Maru K."/>
            <person name="Matthews C."/>
            <person name="McCusker W."/>
            <person name="McDonough S."/>
            <person name="Mehta T."/>
            <person name="Meldrim J."/>
            <person name="Meneus L."/>
            <person name="Mihai O."/>
            <person name="Mihalev A."/>
            <person name="Mihova T."/>
            <person name="Mittelman R."/>
            <person name="Mlenga V."/>
            <person name="Montmayeur A."/>
            <person name="Mulrain L."/>
            <person name="Navidi A."/>
            <person name="Naylor J."/>
            <person name="Negash T."/>
            <person name="Nguyen T."/>
            <person name="Nguyen N."/>
            <person name="Nicol R."/>
            <person name="Norbu C."/>
            <person name="Norbu N."/>
            <person name="Novod N."/>
            <person name="O'Neill B."/>
            <person name="Osman S."/>
            <person name="Markiewicz E."/>
            <person name="Oyono O.L."/>
            <person name="Patti C."/>
            <person name="Phunkhang P."/>
            <person name="Pierre F."/>
            <person name="Priest M."/>
            <person name="Raghuraman S."/>
            <person name="Rege F."/>
            <person name="Reyes R."/>
            <person name="Rise C."/>
            <person name="Rogov P."/>
            <person name="Ross K."/>
            <person name="Ryan E."/>
            <person name="Settipalli S."/>
            <person name="Shea T."/>
            <person name="Sherpa N."/>
            <person name="Shi L."/>
            <person name="Shih D."/>
            <person name="Sparrow T."/>
            <person name="Spaulding J."/>
            <person name="Stalker J."/>
            <person name="Stange-Thomann N."/>
            <person name="Stavropoulos S."/>
            <person name="Stone C."/>
            <person name="Strader C."/>
            <person name="Tesfaye S."/>
            <person name="Thomson T."/>
            <person name="Thoulutsang Y."/>
            <person name="Thoulutsang D."/>
            <person name="Topham K."/>
            <person name="Topping I."/>
            <person name="Tsamla T."/>
            <person name="Vassiliev H."/>
            <person name="Vo A."/>
            <person name="Wangchuk T."/>
            <person name="Wangdi T."/>
            <person name="Weiand M."/>
            <person name="Wilkinson J."/>
            <person name="Wilson A."/>
            <person name="Yadav S."/>
            <person name="Young G."/>
            <person name="Yu Q."/>
            <person name="Zembek L."/>
            <person name="Zhong D."/>
            <person name="Zimmer A."/>
            <person name="Zwirko Z."/>
            <person name="Jaffe D.B."/>
            <person name="Alvarez P."/>
            <person name="Brockman W."/>
            <person name="Butler J."/>
            <person name="Chin C."/>
            <person name="Gnerre S."/>
            <person name="Grabherr M."/>
            <person name="Kleber M."/>
            <person name="Mauceli E."/>
            <person name="MacCallum I."/>
        </authorList>
    </citation>
    <scope>NUCLEOTIDE SEQUENCE [LARGE SCALE GENOMIC DNA]</scope>
    <source>
        <strain evidence="7">Tucson 14024-0371.13</strain>
    </source>
</reference>
<evidence type="ECO:0000256" key="1">
    <source>
        <dbReference type="ARBA" id="ARBA00004613"/>
    </source>
</evidence>
<comment type="similarity">
    <text evidence="2">Belongs to the PBP/GOBP family.</text>
</comment>